<dbReference type="EMBL" id="JADOBH010000002">
    <property type="protein sequence ID" value="MBF7956057.1"/>
    <property type="molecule type" value="Genomic_DNA"/>
</dbReference>
<dbReference type="Proteomes" id="UP000600307">
    <property type="component" value="Unassembled WGS sequence"/>
</dbReference>
<dbReference type="Gene3D" id="3.40.50.2000">
    <property type="entry name" value="Glycogen Phosphorylase B"/>
    <property type="match status" value="1"/>
</dbReference>
<dbReference type="SUPFAM" id="SSF53756">
    <property type="entry name" value="UDP-Glycosyltransferase/glycogen phosphorylase"/>
    <property type="match status" value="1"/>
</dbReference>
<keyword evidence="2" id="KW-1185">Reference proteome</keyword>
<dbReference type="Gene3D" id="3.40.50.11010">
    <property type="match status" value="2"/>
</dbReference>
<name>A0ABS0DQ87_9GAMM</name>
<organism evidence="1 2">
    <name type="scientific">Rahnella victoriana</name>
    <dbReference type="NCBI Taxonomy" id="1510570"/>
    <lineage>
        <taxon>Bacteria</taxon>
        <taxon>Pseudomonadati</taxon>
        <taxon>Pseudomonadota</taxon>
        <taxon>Gammaproteobacteria</taxon>
        <taxon>Enterobacterales</taxon>
        <taxon>Yersiniaceae</taxon>
        <taxon>Rahnella</taxon>
    </lineage>
</organism>
<dbReference type="PANTHER" id="PTHR12526">
    <property type="entry name" value="GLYCOSYLTRANSFERASE"/>
    <property type="match status" value="1"/>
</dbReference>
<gene>
    <name evidence="1" type="ORF">IV431_10870</name>
</gene>
<accession>A0ABS0DQ87</accession>
<evidence type="ECO:0000313" key="1">
    <source>
        <dbReference type="EMBL" id="MBF7956057.1"/>
    </source>
</evidence>
<comment type="caution">
    <text evidence="1">The sequence shown here is derived from an EMBL/GenBank/DDBJ whole genome shotgun (WGS) entry which is preliminary data.</text>
</comment>
<dbReference type="Pfam" id="PF13692">
    <property type="entry name" value="Glyco_trans_1_4"/>
    <property type="match status" value="1"/>
</dbReference>
<dbReference type="RefSeq" id="WP_195817232.1">
    <property type="nucleotide sequence ID" value="NZ_JADOBH010000002.1"/>
</dbReference>
<dbReference type="PANTHER" id="PTHR12526:SF630">
    <property type="entry name" value="GLYCOSYLTRANSFERASE"/>
    <property type="match status" value="1"/>
</dbReference>
<sequence length="391" mass="44929">MISSNNDIVLLSTADWDNPFWTNKQHVAVELARRGHKVLYIDSLGLRKPSVSKRDIKRIIRRLLKAIKPPRKVQENIWVWSPITLPWNNYSLVRLFNRVMLSCVLKLWCKTLGIKDELLWTYNPLTTELLDVKSYPLSIYHCVDEIKAQPGMPIDIIERAEKTLVQSVDYVFATSPRLTETRKAWNDNVYYFSNVSDYNHFSKAMLPGLTVPEDLKKLSGPVLGFIGAISGYKLDLTLIKRVALSHPEWTIALIGEVGEGDPWTNIDELKNIENIYFMGPKKYQELPGYLKGFDVALLPNQINEYTDSMFPMKFFEYLSAGKPVVSVDLKAIRDFHHVVKIGETPEAFITAIEEVLAGNVATLEQRLNVAKEYTYQTRTEKMFNLINEIKE</sequence>
<reference evidence="1 2" key="1">
    <citation type="submission" date="2020-11" db="EMBL/GenBank/DDBJ databases">
        <title>Taxonomic investigation of Rahnella spp.</title>
        <authorList>
            <person name="Lee S.D."/>
        </authorList>
    </citation>
    <scope>NUCLEOTIDE SEQUENCE [LARGE SCALE GENOMIC DNA]</scope>
    <source>
        <strain evidence="1 2">SAP-10</strain>
    </source>
</reference>
<protein>
    <submittedName>
        <fullName evidence="1">Glycosyltransferase</fullName>
    </submittedName>
</protein>
<evidence type="ECO:0000313" key="2">
    <source>
        <dbReference type="Proteomes" id="UP000600307"/>
    </source>
</evidence>
<proteinExistence type="predicted"/>